<name>A0AAD3XNG3_NEPGR</name>
<dbReference type="Pfam" id="PF01535">
    <property type="entry name" value="PPR"/>
    <property type="match status" value="4"/>
</dbReference>
<proteinExistence type="predicted"/>
<dbReference type="GO" id="GO:0003723">
    <property type="term" value="F:RNA binding"/>
    <property type="evidence" value="ECO:0007669"/>
    <property type="project" value="InterPro"/>
</dbReference>
<dbReference type="InterPro" id="IPR002885">
    <property type="entry name" value="PPR_rpt"/>
</dbReference>
<feature type="repeat" description="PPR" evidence="2">
    <location>
        <begin position="116"/>
        <end position="146"/>
    </location>
</feature>
<dbReference type="NCBIfam" id="TIGR00756">
    <property type="entry name" value="PPR"/>
    <property type="match status" value="5"/>
</dbReference>
<dbReference type="InterPro" id="IPR046848">
    <property type="entry name" value="E_motif"/>
</dbReference>
<dbReference type="GO" id="GO:0009451">
    <property type="term" value="P:RNA modification"/>
    <property type="evidence" value="ECO:0007669"/>
    <property type="project" value="InterPro"/>
</dbReference>
<feature type="repeat" description="PPR" evidence="2">
    <location>
        <begin position="187"/>
        <end position="221"/>
    </location>
</feature>
<dbReference type="AlphaFoldDB" id="A0AAD3XNG3"/>
<dbReference type="Gene3D" id="1.25.40.10">
    <property type="entry name" value="Tetratricopeptide repeat domain"/>
    <property type="match status" value="4"/>
</dbReference>
<gene>
    <name evidence="3" type="ORF">Nepgr_013208</name>
</gene>
<evidence type="ECO:0000313" key="3">
    <source>
        <dbReference type="EMBL" id="GMH11367.1"/>
    </source>
</evidence>
<reference evidence="3" key="1">
    <citation type="submission" date="2023-05" db="EMBL/GenBank/DDBJ databases">
        <title>Nepenthes gracilis genome sequencing.</title>
        <authorList>
            <person name="Fukushima K."/>
        </authorList>
    </citation>
    <scope>NUCLEOTIDE SEQUENCE</scope>
    <source>
        <strain evidence="3">SING2019-196</strain>
    </source>
</reference>
<sequence>MKSRWIFHKLNSQFPSSVLSVFSTFRTHASSMNGTKFAPSRVDVSLLLSTCGREGNLYLGSALHASIIKKHEFYDPRFCDDPRNAIVVWNSLLGMYWKCQELSYAVKVFDEMPMRDTVSWNSIISGFLTHGEFDMGMRLFRKMRELRANGHDQATLTSILSASDGSGFLSSSKMIHALAIMSGYAGDITVGNALITSYCKCGFSDLAKHVFDEMNERNVVTWTAVISGLVQNYRYEDSLNLFMKMRRILINPNALTYLGLLSACAGLQALRGGRQIHGLLWKVGFHLDLCIESALMDMYSKCGCVEDALQIFHSADNLDDVSVTVILVGFAQNGFKEDAIQIFVKLVKTGIDIDPDMVSAVLGVFGVDTSVALGQQIHSLIIKKSFSYNPFVSNGLINMYSKCGNLEESNKIFHRMPERNSVSWNSIIAAFARHGDGLKALKMYEEMILEGIKPTDVTFLSLLHACSHVGLVEKGMEFLESMSKVHGLTPRMEHYACVVDMLGRSSLLNEAKSFIEKLPVKPGIMVWQALLGACSIHGDSEMGKFAAEQLFVAAPESPAPYVILANIYSSERRWRDRAMTFKRMKEIGVAKETGISWIEIEKKVHSFVVWDKMHPKAEIIYSVLADLIGNMRDEGYKPDKRFILCYMEDDEE</sequence>
<dbReference type="InterPro" id="IPR046960">
    <property type="entry name" value="PPR_At4g14850-like_plant"/>
</dbReference>
<accession>A0AAD3XNG3</accession>
<evidence type="ECO:0000256" key="2">
    <source>
        <dbReference type="PROSITE-ProRule" id="PRU00708"/>
    </source>
</evidence>
<dbReference type="PANTHER" id="PTHR47926:SF374">
    <property type="entry name" value="PENTATRICOPEPTIDE REPEAT-CONTAINING PROTEIN"/>
    <property type="match status" value="1"/>
</dbReference>
<dbReference type="EMBL" id="BSYO01000011">
    <property type="protein sequence ID" value="GMH11367.1"/>
    <property type="molecule type" value="Genomic_DNA"/>
</dbReference>
<organism evidence="3 4">
    <name type="scientific">Nepenthes gracilis</name>
    <name type="common">Slender pitcher plant</name>
    <dbReference type="NCBI Taxonomy" id="150966"/>
    <lineage>
        <taxon>Eukaryota</taxon>
        <taxon>Viridiplantae</taxon>
        <taxon>Streptophyta</taxon>
        <taxon>Embryophyta</taxon>
        <taxon>Tracheophyta</taxon>
        <taxon>Spermatophyta</taxon>
        <taxon>Magnoliopsida</taxon>
        <taxon>eudicotyledons</taxon>
        <taxon>Gunneridae</taxon>
        <taxon>Pentapetalae</taxon>
        <taxon>Caryophyllales</taxon>
        <taxon>Nepenthaceae</taxon>
        <taxon>Nepenthes</taxon>
    </lineage>
</organism>
<feature type="repeat" description="PPR" evidence="2">
    <location>
        <begin position="389"/>
        <end position="419"/>
    </location>
</feature>
<keyword evidence="1" id="KW-0677">Repeat</keyword>
<evidence type="ECO:0008006" key="5">
    <source>
        <dbReference type="Google" id="ProtNLM"/>
    </source>
</evidence>
<dbReference type="Pfam" id="PF13041">
    <property type="entry name" value="PPR_2"/>
    <property type="match status" value="2"/>
</dbReference>
<feature type="repeat" description="PPR" evidence="2">
    <location>
        <begin position="420"/>
        <end position="454"/>
    </location>
</feature>
<dbReference type="Pfam" id="PF20431">
    <property type="entry name" value="E_motif"/>
    <property type="match status" value="1"/>
</dbReference>
<dbReference type="FunFam" id="1.25.40.10:FF:000031">
    <property type="entry name" value="Pentatricopeptide repeat-containing protein mitochondrial"/>
    <property type="match status" value="1"/>
</dbReference>
<evidence type="ECO:0000313" key="4">
    <source>
        <dbReference type="Proteomes" id="UP001279734"/>
    </source>
</evidence>
<dbReference type="InterPro" id="IPR011990">
    <property type="entry name" value="TPR-like_helical_dom_sf"/>
</dbReference>
<dbReference type="PANTHER" id="PTHR47926">
    <property type="entry name" value="PENTATRICOPEPTIDE REPEAT-CONTAINING PROTEIN"/>
    <property type="match status" value="1"/>
</dbReference>
<protein>
    <recommendedName>
        <fullName evidence="5">Pentatricopeptide repeat-containing protein</fullName>
    </recommendedName>
</protein>
<comment type="caution">
    <text evidence="3">The sequence shown here is derived from an EMBL/GenBank/DDBJ whole genome shotgun (WGS) entry which is preliminary data.</text>
</comment>
<dbReference type="Proteomes" id="UP001279734">
    <property type="component" value="Unassembled WGS sequence"/>
</dbReference>
<dbReference type="PROSITE" id="PS51375">
    <property type="entry name" value="PPR"/>
    <property type="match status" value="4"/>
</dbReference>
<dbReference type="FunFam" id="1.25.40.10:FF:000584">
    <property type="entry name" value="Pentatricopeptide repeat-containing protein"/>
    <property type="match status" value="1"/>
</dbReference>
<dbReference type="FunFam" id="1.25.40.10:FF:000196">
    <property type="entry name" value="Pentatricopeptide repeat-containing protein At4g14850"/>
    <property type="match status" value="1"/>
</dbReference>
<evidence type="ECO:0000256" key="1">
    <source>
        <dbReference type="ARBA" id="ARBA00022737"/>
    </source>
</evidence>
<keyword evidence="4" id="KW-1185">Reference proteome</keyword>